<keyword evidence="3" id="KW-1185">Reference proteome</keyword>
<gene>
    <name evidence="2" type="ORF">C4D60_Mb02t04910</name>
</gene>
<organism evidence="2 3">
    <name type="scientific">Musa balbisiana</name>
    <name type="common">Banana</name>
    <dbReference type="NCBI Taxonomy" id="52838"/>
    <lineage>
        <taxon>Eukaryota</taxon>
        <taxon>Viridiplantae</taxon>
        <taxon>Streptophyta</taxon>
        <taxon>Embryophyta</taxon>
        <taxon>Tracheophyta</taxon>
        <taxon>Spermatophyta</taxon>
        <taxon>Magnoliopsida</taxon>
        <taxon>Liliopsida</taxon>
        <taxon>Zingiberales</taxon>
        <taxon>Musaceae</taxon>
        <taxon>Musa</taxon>
    </lineage>
</organism>
<proteinExistence type="predicted"/>
<name>A0A4S8I8J6_MUSBA</name>
<sequence>MRMLKFLCGRRAMGREERPSAQAHEALARPAESASRRVTAGDDKPHRRRRRRRKRRASAWRPSLETIMEESGVPDAVNTAATEEAGGSEKAKPKSAAGIRPWGVMHEHWFYVHVRTSSSACNAILALKCMRQSTHSKGFGDGIVGDDDIGN</sequence>
<dbReference type="AlphaFoldDB" id="A0A4S8I8J6"/>
<evidence type="ECO:0000313" key="2">
    <source>
        <dbReference type="EMBL" id="THU44201.1"/>
    </source>
</evidence>
<feature type="region of interest" description="Disordered" evidence="1">
    <location>
        <begin position="7"/>
        <end position="76"/>
    </location>
</feature>
<dbReference type="Proteomes" id="UP000317650">
    <property type="component" value="Chromosome 2"/>
</dbReference>
<comment type="caution">
    <text evidence="2">The sequence shown here is derived from an EMBL/GenBank/DDBJ whole genome shotgun (WGS) entry which is preliminary data.</text>
</comment>
<feature type="compositionally biased region" description="Basic residues" evidence="1">
    <location>
        <begin position="46"/>
        <end position="58"/>
    </location>
</feature>
<evidence type="ECO:0000256" key="1">
    <source>
        <dbReference type="SAM" id="MobiDB-lite"/>
    </source>
</evidence>
<reference evidence="2 3" key="1">
    <citation type="journal article" date="2019" name="Nat. Plants">
        <title>Genome sequencing of Musa balbisiana reveals subgenome evolution and function divergence in polyploid bananas.</title>
        <authorList>
            <person name="Yao X."/>
        </authorList>
    </citation>
    <scope>NUCLEOTIDE SEQUENCE [LARGE SCALE GENOMIC DNA]</scope>
    <source>
        <strain evidence="3">cv. DH-PKW</strain>
        <tissue evidence="2">Leaves</tissue>
    </source>
</reference>
<dbReference type="EMBL" id="PYDT01000011">
    <property type="protein sequence ID" value="THU44201.1"/>
    <property type="molecule type" value="Genomic_DNA"/>
</dbReference>
<evidence type="ECO:0000313" key="3">
    <source>
        <dbReference type="Proteomes" id="UP000317650"/>
    </source>
</evidence>
<protein>
    <submittedName>
        <fullName evidence="2">Uncharacterized protein</fullName>
    </submittedName>
</protein>
<accession>A0A4S8I8J6</accession>